<dbReference type="GO" id="GO:0043190">
    <property type="term" value="C:ATP-binding cassette (ABC) transporter complex"/>
    <property type="evidence" value="ECO:0007669"/>
    <property type="project" value="InterPro"/>
</dbReference>
<keyword evidence="8 9" id="KW-0472">Membrane</keyword>
<evidence type="ECO:0000256" key="4">
    <source>
        <dbReference type="ARBA" id="ARBA00022475"/>
    </source>
</evidence>
<dbReference type="CDD" id="cd06261">
    <property type="entry name" value="TM_PBP2"/>
    <property type="match status" value="1"/>
</dbReference>
<sequence length="237" mass="25398">MGIALSRLLWEDGWGLSILRGSAVTVVVGVLGMGLGMMLGLLLAAVKWARVPVASQVVDVYTVIVRSVPGLLVVYLIFFGSVEFVARVGTFFGYADEFQSAYSFIVGVVSVGAIAAAYAAEVFRGALDAIHPGQIEAARAVGMQTRKLYTRIIGPQMFRYALPGISNVWQATIKDTSLVSVTGLAELIRVAYIGAGTTRQPLIFFVIAAVVFFVITLFSQTAFGLVERNLNRGVRAV</sequence>
<keyword evidence="7 9" id="KW-1133">Transmembrane helix</keyword>
<accession>A0A0J1CK15</accession>
<feature type="domain" description="ABC transmembrane type-1" evidence="10">
    <location>
        <begin position="18"/>
        <end position="223"/>
    </location>
</feature>
<dbReference type="RefSeq" id="WP_047897366.1">
    <property type="nucleotide sequence ID" value="NZ_AEJF01000230.1"/>
</dbReference>
<evidence type="ECO:0000256" key="5">
    <source>
        <dbReference type="ARBA" id="ARBA00022519"/>
    </source>
</evidence>
<dbReference type="InterPro" id="IPR035906">
    <property type="entry name" value="MetI-like_sf"/>
</dbReference>
<keyword evidence="3 9" id="KW-0813">Transport</keyword>
<feature type="transmembrane region" description="Helical" evidence="9">
    <location>
        <begin position="101"/>
        <end position="120"/>
    </location>
</feature>
<evidence type="ECO:0000313" key="12">
    <source>
        <dbReference type="Proteomes" id="UP000035963"/>
    </source>
</evidence>
<protein>
    <submittedName>
        <fullName evidence="11">ABC transporter permease</fullName>
    </submittedName>
</protein>
<dbReference type="Proteomes" id="UP000035963">
    <property type="component" value="Unassembled WGS sequence"/>
</dbReference>
<keyword evidence="4" id="KW-1003">Cell membrane</keyword>
<dbReference type="Gene3D" id="1.10.3720.10">
    <property type="entry name" value="MetI-like"/>
    <property type="match status" value="1"/>
</dbReference>
<dbReference type="PANTHER" id="PTHR30133:SF2">
    <property type="entry name" value="ARGININE ABC TRANSPORTER PERMEASE PROTEIN ARTQ"/>
    <property type="match status" value="1"/>
</dbReference>
<reference evidence="11 12" key="1">
    <citation type="journal article" date="2015" name="Genome Announc.">
        <title>Draft Genome Sequence of Burkholderia sp. Strain PML1(12), an Ectomycorrhizosphere-Inhabiting Bacterium with Effective Mineral-Weathering Ability.</title>
        <authorList>
            <person name="Uroz S."/>
            <person name="Oger P."/>
        </authorList>
    </citation>
    <scope>NUCLEOTIDE SEQUENCE [LARGE SCALE GENOMIC DNA]</scope>
    <source>
        <strain evidence="12">PML1(12)</strain>
    </source>
</reference>
<evidence type="ECO:0000256" key="8">
    <source>
        <dbReference type="ARBA" id="ARBA00023136"/>
    </source>
</evidence>
<dbReference type="OrthoDB" id="9771188at2"/>
<comment type="similarity">
    <text evidence="2">Belongs to the binding-protein-dependent transport system permease family. HisMQ subfamily.</text>
</comment>
<comment type="caution">
    <text evidence="11">The sequence shown here is derived from an EMBL/GenBank/DDBJ whole genome shotgun (WGS) entry which is preliminary data.</text>
</comment>
<keyword evidence="6 9" id="KW-0812">Transmembrane</keyword>
<dbReference type="Pfam" id="PF00528">
    <property type="entry name" value="BPD_transp_1"/>
    <property type="match status" value="1"/>
</dbReference>
<gene>
    <name evidence="11" type="ORF">EOS_37950</name>
</gene>
<evidence type="ECO:0000256" key="1">
    <source>
        <dbReference type="ARBA" id="ARBA00004429"/>
    </source>
</evidence>
<evidence type="ECO:0000259" key="10">
    <source>
        <dbReference type="PROSITE" id="PS50928"/>
    </source>
</evidence>
<evidence type="ECO:0000256" key="6">
    <source>
        <dbReference type="ARBA" id="ARBA00022692"/>
    </source>
</evidence>
<dbReference type="GO" id="GO:0022857">
    <property type="term" value="F:transmembrane transporter activity"/>
    <property type="evidence" value="ECO:0007669"/>
    <property type="project" value="InterPro"/>
</dbReference>
<dbReference type="AlphaFoldDB" id="A0A0J1CK15"/>
<proteinExistence type="inferred from homology"/>
<evidence type="ECO:0000256" key="2">
    <source>
        <dbReference type="ARBA" id="ARBA00010072"/>
    </source>
</evidence>
<feature type="transmembrane region" description="Helical" evidence="9">
    <location>
        <begin position="58"/>
        <end position="81"/>
    </location>
</feature>
<dbReference type="SUPFAM" id="SSF161098">
    <property type="entry name" value="MetI-like"/>
    <property type="match status" value="1"/>
</dbReference>
<evidence type="ECO:0000256" key="7">
    <source>
        <dbReference type="ARBA" id="ARBA00022989"/>
    </source>
</evidence>
<dbReference type="EMBL" id="AEJF01000230">
    <property type="protein sequence ID" value="KLU21055.1"/>
    <property type="molecule type" value="Genomic_DNA"/>
</dbReference>
<evidence type="ECO:0000313" key="11">
    <source>
        <dbReference type="EMBL" id="KLU21055.1"/>
    </source>
</evidence>
<dbReference type="InterPro" id="IPR010065">
    <property type="entry name" value="AA_ABC_transptr_permease_3TM"/>
</dbReference>
<organism evidence="11 12">
    <name type="scientific">Caballeronia mineralivorans PML1(12)</name>
    <dbReference type="NCBI Taxonomy" id="908627"/>
    <lineage>
        <taxon>Bacteria</taxon>
        <taxon>Pseudomonadati</taxon>
        <taxon>Pseudomonadota</taxon>
        <taxon>Betaproteobacteria</taxon>
        <taxon>Burkholderiales</taxon>
        <taxon>Burkholderiaceae</taxon>
        <taxon>Caballeronia</taxon>
    </lineage>
</organism>
<dbReference type="InterPro" id="IPR051613">
    <property type="entry name" value="ABC_transp_permease_HisMQ"/>
</dbReference>
<dbReference type="PATRIC" id="fig|908627.4.peg.8505"/>
<name>A0A0J1CK15_9BURK</name>
<dbReference type="PROSITE" id="PS50928">
    <property type="entry name" value="ABC_TM1"/>
    <property type="match status" value="1"/>
</dbReference>
<feature type="transmembrane region" description="Helical" evidence="9">
    <location>
        <begin position="202"/>
        <end position="223"/>
    </location>
</feature>
<evidence type="ECO:0000256" key="3">
    <source>
        <dbReference type="ARBA" id="ARBA00022448"/>
    </source>
</evidence>
<dbReference type="NCBIfam" id="TIGR01726">
    <property type="entry name" value="HEQRo_perm_3TM"/>
    <property type="match status" value="1"/>
</dbReference>
<keyword evidence="12" id="KW-1185">Reference proteome</keyword>
<evidence type="ECO:0000256" key="9">
    <source>
        <dbReference type="RuleBase" id="RU363032"/>
    </source>
</evidence>
<feature type="transmembrane region" description="Helical" evidence="9">
    <location>
        <begin position="23"/>
        <end position="46"/>
    </location>
</feature>
<dbReference type="InterPro" id="IPR000515">
    <property type="entry name" value="MetI-like"/>
</dbReference>
<comment type="subcellular location">
    <subcellularLocation>
        <location evidence="1">Cell inner membrane</location>
        <topology evidence="1">Multi-pass membrane protein</topology>
    </subcellularLocation>
    <subcellularLocation>
        <location evidence="9">Cell membrane</location>
        <topology evidence="9">Multi-pass membrane protein</topology>
    </subcellularLocation>
</comment>
<dbReference type="PANTHER" id="PTHR30133">
    <property type="entry name" value="CATIONIC AMINO ACID TRANSPORTER, MEMBRANE COMPONENT"/>
    <property type="match status" value="1"/>
</dbReference>
<keyword evidence="5" id="KW-0997">Cell inner membrane</keyword>